<evidence type="ECO:0000256" key="5">
    <source>
        <dbReference type="ARBA" id="ARBA00022723"/>
    </source>
</evidence>
<dbReference type="AlphaFoldDB" id="A0A2H0R5Z7"/>
<dbReference type="PANTHER" id="PTHR11451:SF44">
    <property type="entry name" value="THREONINE--TRNA LIGASE, CHLOROPLASTIC_MITOCHONDRIAL 2"/>
    <property type="match status" value="1"/>
</dbReference>
<gene>
    <name evidence="13" type="primary">thrS</name>
    <name evidence="15" type="ORF">COV31_02400</name>
</gene>
<keyword evidence="9 13" id="KW-0694">RNA-binding</keyword>
<keyword evidence="7 13" id="KW-0862">Zinc</keyword>
<dbReference type="GO" id="GO:0005737">
    <property type="term" value="C:cytoplasm"/>
    <property type="evidence" value="ECO:0007669"/>
    <property type="project" value="UniProtKB-SubCell"/>
</dbReference>
<proteinExistence type="inferred from homology"/>
<dbReference type="InterPro" id="IPR018163">
    <property type="entry name" value="Thr/Ala-tRNA-synth_IIc_edit"/>
</dbReference>
<dbReference type="GO" id="GO:0046872">
    <property type="term" value="F:metal ion binding"/>
    <property type="evidence" value="ECO:0007669"/>
    <property type="project" value="UniProtKB-KW"/>
</dbReference>
<evidence type="ECO:0000256" key="4">
    <source>
        <dbReference type="ARBA" id="ARBA00022598"/>
    </source>
</evidence>
<dbReference type="InterPro" id="IPR047246">
    <property type="entry name" value="ThrRS_anticodon"/>
</dbReference>
<evidence type="ECO:0000256" key="6">
    <source>
        <dbReference type="ARBA" id="ARBA00022741"/>
    </source>
</evidence>
<dbReference type="InterPro" id="IPR004154">
    <property type="entry name" value="Anticodon-bd"/>
</dbReference>
<dbReference type="Pfam" id="PF07973">
    <property type="entry name" value="tRNA_SAD"/>
    <property type="match status" value="1"/>
</dbReference>
<dbReference type="FunFam" id="3.30.980.10:FF:000005">
    <property type="entry name" value="Threonyl-tRNA synthetase, mitochondrial"/>
    <property type="match status" value="1"/>
</dbReference>
<name>A0A2H0R5Z7_9BACT</name>
<comment type="subcellular location">
    <subcellularLocation>
        <location evidence="13">Cytoplasm</location>
    </subcellularLocation>
</comment>
<feature type="binding site" evidence="13">
    <location>
        <position position="329"/>
    </location>
    <ligand>
        <name>Zn(2+)</name>
        <dbReference type="ChEBI" id="CHEBI:29105"/>
        <note>catalytic</note>
    </ligand>
</feature>
<dbReference type="PANTHER" id="PTHR11451">
    <property type="entry name" value="THREONINE-TRNA LIGASE"/>
    <property type="match status" value="1"/>
</dbReference>
<dbReference type="HAMAP" id="MF_00184">
    <property type="entry name" value="Thr_tRNA_synth"/>
    <property type="match status" value="1"/>
</dbReference>
<evidence type="ECO:0000256" key="11">
    <source>
        <dbReference type="ARBA" id="ARBA00023146"/>
    </source>
</evidence>
<dbReference type="SUPFAM" id="SSF55681">
    <property type="entry name" value="Class II aaRS and biotin synthetases"/>
    <property type="match status" value="1"/>
</dbReference>
<keyword evidence="8 13" id="KW-0067">ATP-binding</keyword>
<keyword evidence="3 13" id="KW-0820">tRNA-binding</keyword>
<keyword evidence="11 13" id="KW-0030">Aminoacyl-tRNA synthetase</keyword>
<keyword evidence="10 13" id="KW-0648">Protein biosynthesis</keyword>
<dbReference type="InterPro" id="IPR036621">
    <property type="entry name" value="Anticodon-bd_dom_sf"/>
</dbReference>
<evidence type="ECO:0000256" key="10">
    <source>
        <dbReference type="ARBA" id="ARBA00022917"/>
    </source>
</evidence>
<dbReference type="FunFam" id="3.40.50.800:FF:000001">
    <property type="entry name" value="Threonine--tRNA ligase"/>
    <property type="match status" value="1"/>
</dbReference>
<dbReference type="GO" id="GO:0006435">
    <property type="term" value="P:threonyl-tRNA aminoacylation"/>
    <property type="evidence" value="ECO:0007669"/>
    <property type="project" value="UniProtKB-UniRule"/>
</dbReference>
<dbReference type="GO" id="GO:0004829">
    <property type="term" value="F:threonine-tRNA ligase activity"/>
    <property type="evidence" value="ECO:0007669"/>
    <property type="project" value="UniProtKB-UniRule"/>
</dbReference>
<dbReference type="SUPFAM" id="SSF52954">
    <property type="entry name" value="Class II aaRS ABD-related"/>
    <property type="match status" value="1"/>
</dbReference>
<keyword evidence="2 13" id="KW-0963">Cytoplasm</keyword>
<comment type="similarity">
    <text evidence="1 13">Belongs to the class-II aminoacyl-tRNA synthetase family.</text>
</comment>
<dbReference type="GO" id="GO:0000049">
    <property type="term" value="F:tRNA binding"/>
    <property type="evidence" value="ECO:0007669"/>
    <property type="project" value="UniProtKB-KW"/>
</dbReference>
<keyword evidence="5 13" id="KW-0479">Metal-binding</keyword>
<evidence type="ECO:0000256" key="8">
    <source>
        <dbReference type="ARBA" id="ARBA00022840"/>
    </source>
</evidence>
<dbReference type="Pfam" id="PF03129">
    <property type="entry name" value="HGTP_anticodon"/>
    <property type="match status" value="1"/>
</dbReference>
<dbReference type="InterPro" id="IPR006195">
    <property type="entry name" value="aa-tRNA-synth_II"/>
</dbReference>
<organism evidence="15 16">
    <name type="scientific">Candidatus Yanofskybacteria bacterium CG10_big_fil_rev_8_21_14_0_10_46_23</name>
    <dbReference type="NCBI Taxonomy" id="1975098"/>
    <lineage>
        <taxon>Bacteria</taxon>
        <taxon>Candidatus Yanofskyibacteriota</taxon>
    </lineage>
</organism>
<dbReference type="EMBL" id="PCXO01000010">
    <property type="protein sequence ID" value="PIR41235.1"/>
    <property type="molecule type" value="Genomic_DNA"/>
</dbReference>
<evidence type="ECO:0000256" key="12">
    <source>
        <dbReference type="ARBA" id="ARBA00049515"/>
    </source>
</evidence>
<comment type="subunit">
    <text evidence="13">Homodimer.</text>
</comment>
<comment type="caution">
    <text evidence="13">Lacks conserved residue(s) required for the propagation of feature annotation.</text>
</comment>
<dbReference type="Gene3D" id="3.40.50.800">
    <property type="entry name" value="Anticodon-binding domain"/>
    <property type="match status" value="1"/>
</dbReference>
<dbReference type="Gene3D" id="3.30.980.10">
    <property type="entry name" value="Threonyl-trna Synthetase, Chain A, domain 2"/>
    <property type="match status" value="1"/>
</dbReference>
<dbReference type="NCBIfam" id="TIGR00418">
    <property type="entry name" value="thrS"/>
    <property type="match status" value="1"/>
</dbReference>
<evidence type="ECO:0000256" key="9">
    <source>
        <dbReference type="ARBA" id="ARBA00022884"/>
    </source>
</evidence>
<evidence type="ECO:0000313" key="15">
    <source>
        <dbReference type="EMBL" id="PIR41235.1"/>
    </source>
</evidence>
<evidence type="ECO:0000256" key="3">
    <source>
        <dbReference type="ARBA" id="ARBA00022555"/>
    </source>
</evidence>
<dbReference type="SMART" id="SM00863">
    <property type="entry name" value="tRNA_SAD"/>
    <property type="match status" value="1"/>
</dbReference>
<sequence length="583" mass="67493">MSKEVASKNLENLRHSLAHLLAAAVIELWPETKHAIGPAIDTGFYFDFEFKEPITEADLPKIEARMRQILKTWDQFEKHALTAQEAQKEYPQNPYKRELIEEFSKDGEKVTFYKSGDYWDLCRGGHVESMKRVDPQAFKLTHLAGAYWRGDEKNQMLTRIYGAAFETKKELDNFLTLQEEARKRDHRKLGKDLDLFLFSDLVGPGLPLWTPRGTILRNLLDNFVWELRQERGYQLVDIPHLTKKDLYEKSGHWSKFGNELFRIKTREGHEFALKPMNCPHHTQIYARKQHSYRDLPQRYASTTKVYRDEQTGELAGLTRVRAITQDDAHVFCRESQIKEEAFKIWDIVETFYKTFGFDLKVRLSVHDPENMADYLGDKETWEKSVANLKDWLKERKADYFVGVGEAAFYGPKIDFIALDSLGRDWQVATLQIDRNMPNNFGLFCINEKGEKESVVMLHAAIMGALERFAAVLIEHLAGAFPTWLAPVQVVIIPISDNHKKYAQKVAEKLVQNGIRLELNDANETMGKRVREAELQKIPYVLVLGDQEEKDDSVAVRKQGQKEIKPQKLSAFITALVKEIRTKK</sequence>
<dbReference type="Proteomes" id="UP000230232">
    <property type="component" value="Unassembled WGS sequence"/>
</dbReference>
<dbReference type="PROSITE" id="PS50862">
    <property type="entry name" value="AA_TRNA_LIGASE_II"/>
    <property type="match status" value="1"/>
</dbReference>
<dbReference type="Gene3D" id="3.30.930.10">
    <property type="entry name" value="Bira Bifunctional Protein, Domain 2"/>
    <property type="match status" value="1"/>
</dbReference>
<accession>A0A2H0R5Z7</accession>
<dbReference type="CDD" id="cd00860">
    <property type="entry name" value="ThrRS_anticodon"/>
    <property type="match status" value="1"/>
</dbReference>
<feature type="binding site" evidence="13">
    <location>
        <position position="458"/>
    </location>
    <ligand>
        <name>Zn(2+)</name>
        <dbReference type="ChEBI" id="CHEBI:29105"/>
        <note>catalytic</note>
    </ligand>
</feature>
<dbReference type="Pfam" id="PF00587">
    <property type="entry name" value="tRNA-synt_2b"/>
    <property type="match status" value="1"/>
</dbReference>
<dbReference type="InterPro" id="IPR045864">
    <property type="entry name" value="aa-tRNA-synth_II/BPL/LPL"/>
</dbReference>
<dbReference type="GO" id="GO:0005524">
    <property type="term" value="F:ATP binding"/>
    <property type="evidence" value="ECO:0007669"/>
    <property type="project" value="UniProtKB-UniRule"/>
</dbReference>
<comment type="catalytic activity">
    <reaction evidence="12 13">
        <text>tRNA(Thr) + L-threonine + ATP = L-threonyl-tRNA(Thr) + AMP + diphosphate + H(+)</text>
        <dbReference type="Rhea" id="RHEA:24624"/>
        <dbReference type="Rhea" id="RHEA-COMP:9670"/>
        <dbReference type="Rhea" id="RHEA-COMP:9704"/>
        <dbReference type="ChEBI" id="CHEBI:15378"/>
        <dbReference type="ChEBI" id="CHEBI:30616"/>
        <dbReference type="ChEBI" id="CHEBI:33019"/>
        <dbReference type="ChEBI" id="CHEBI:57926"/>
        <dbReference type="ChEBI" id="CHEBI:78442"/>
        <dbReference type="ChEBI" id="CHEBI:78534"/>
        <dbReference type="ChEBI" id="CHEBI:456215"/>
        <dbReference type="EC" id="6.1.1.3"/>
    </reaction>
</comment>
<evidence type="ECO:0000259" key="14">
    <source>
        <dbReference type="PROSITE" id="PS50862"/>
    </source>
</evidence>
<evidence type="ECO:0000256" key="13">
    <source>
        <dbReference type="HAMAP-Rule" id="MF_00184"/>
    </source>
</evidence>
<dbReference type="InterPro" id="IPR012947">
    <property type="entry name" value="tRNA_SAD"/>
</dbReference>
<evidence type="ECO:0000256" key="2">
    <source>
        <dbReference type="ARBA" id="ARBA00022490"/>
    </source>
</evidence>
<dbReference type="InterPro" id="IPR002320">
    <property type="entry name" value="Thr-tRNA-ligase_IIa"/>
</dbReference>
<comment type="caution">
    <text evidence="15">The sequence shown here is derived from an EMBL/GenBank/DDBJ whole genome shotgun (WGS) entry which is preliminary data.</text>
</comment>
<keyword evidence="6 13" id="KW-0547">Nucleotide-binding</keyword>
<evidence type="ECO:0000313" key="16">
    <source>
        <dbReference type="Proteomes" id="UP000230232"/>
    </source>
</evidence>
<feature type="domain" description="Aminoacyl-transfer RNA synthetases class-II family profile" evidence="14">
    <location>
        <begin position="216"/>
        <end position="481"/>
    </location>
</feature>
<protein>
    <recommendedName>
        <fullName evidence="13">Threonine--tRNA ligase</fullName>
        <ecNumber evidence="13">6.1.1.3</ecNumber>
    </recommendedName>
    <alternativeName>
        <fullName evidence="13">Threonyl-tRNA synthetase</fullName>
        <shortName evidence="13">ThrRS</shortName>
    </alternativeName>
</protein>
<feature type="binding site" evidence="13">
    <location>
        <position position="278"/>
    </location>
    <ligand>
        <name>Zn(2+)</name>
        <dbReference type="ChEBI" id="CHEBI:29105"/>
        <note>catalytic</note>
    </ligand>
</feature>
<dbReference type="InterPro" id="IPR002314">
    <property type="entry name" value="aa-tRNA-synt_IIb"/>
</dbReference>
<dbReference type="InterPro" id="IPR033728">
    <property type="entry name" value="ThrRS_core"/>
</dbReference>
<dbReference type="SUPFAM" id="SSF55186">
    <property type="entry name" value="ThrRS/AlaRS common domain"/>
    <property type="match status" value="1"/>
</dbReference>
<keyword evidence="4 13" id="KW-0436">Ligase</keyword>
<evidence type="ECO:0000256" key="1">
    <source>
        <dbReference type="ARBA" id="ARBA00008226"/>
    </source>
</evidence>
<comment type="cofactor">
    <cofactor evidence="13">
        <name>Zn(2+)</name>
        <dbReference type="ChEBI" id="CHEBI:29105"/>
    </cofactor>
    <text evidence="13">Binds 1 zinc ion per subunit.</text>
</comment>
<dbReference type="Gene3D" id="3.30.54.20">
    <property type="match status" value="1"/>
</dbReference>
<dbReference type="EC" id="6.1.1.3" evidence="13"/>
<dbReference type="FunFam" id="3.30.930.10:FF:000002">
    <property type="entry name" value="Threonine--tRNA ligase"/>
    <property type="match status" value="1"/>
</dbReference>
<dbReference type="PRINTS" id="PR01047">
    <property type="entry name" value="TRNASYNTHTHR"/>
</dbReference>
<reference evidence="15 16" key="1">
    <citation type="submission" date="2017-09" db="EMBL/GenBank/DDBJ databases">
        <title>Depth-based differentiation of microbial function through sediment-hosted aquifers and enrichment of novel symbionts in the deep terrestrial subsurface.</title>
        <authorList>
            <person name="Probst A.J."/>
            <person name="Ladd B."/>
            <person name="Jarett J.K."/>
            <person name="Geller-Mcgrath D.E."/>
            <person name="Sieber C.M."/>
            <person name="Emerson J.B."/>
            <person name="Anantharaman K."/>
            <person name="Thomas B.C."/>
            <person name="Malmstrom R."/>
            <person name="Stieglmeier M."/>
            <person name="Klingl A."/>
            <person name="Woyke T."/>
            <person name="Ryan C.M."/>
            <person name="Banfield J.F."/>
        </authorList>
    </citation>
    <scope>NUCLEOTIDE SEQUENCE [LARGE SCALE GENOMIC DNA]</scope>
    <source>
        <strain evidence="15">CG10_big_fil_rev_8_21_14_0_10_46_23</strain>
    </source>
</reference>
<dbReference type="CDD" id="cd00771">
    <property type="entry name" value="ThrRS_core"/>
    <property type="match status" value="1"/>
</dbReference>
<evidence type="ECO:0000256" key="7">
    <source>
        <dbReference type="ARBA" id="ARBA00022833"/>
    </source>
</evidence>